<dbReference type="Proteomes" id="UP000189286">
    <property type="component" value="Unassembled WGS sequence"/>
</dbReference>
<proteinExistence type="predicted"/>
<evidence type="ECO:0000313" key="2">
    <source>
        <dbReference type="Proteomes" id="UP000189286"/>
    </source>
</evidence>
<gene>
    <name evidence="1" type="ORF">BSK71_02000</name>
</gene>
<evidence type="ECO:0000313" key="1">
    <source>
        <dbReference type="EMBL" id="ONK09026.1"/>
    </source>
</evidence>
<organism evidence="1 2">
    <name type="scientific">Pectobacterium actinidiae</name>
    <dbReference type="NCBI Taxonomy" id="1507808"/>
    <lineage>
        <taxon>Bacteria</taxon>
        <taxon>Pseudomonadati</taxon>
        <taxon>Pseudomonadota</taxon>
        <taxon>Gammaproteobacteria</taxon>
        <taxon>Enterobacterales</taxon>
        <taxon>Pectobacteriaceae</taxon>
        <taxon>Pectobacterium</taxon>
    </lineage>
</organism>
<reference evidence="2" key="1">
    <citation type="submission" date="2016-11" db="EMBL/GenBank/DDBJ databases">
        <authorList>
            <person name="Panda P."/>
            <person name="Visnovsky S."/>
            <person name="Pitman A."/>
        </authorList>
    </citation>
    <scope>NUCLEOTIDE SEQUENCE [LARGE SCALE GENOMIC DNA]</scope>
    <source>
        <strain evidence="2">ICMP 9972</strain>
    </source>
</reference>
<comment type="caution">
    <text evidence="1">The sequence shown here is derived from an EMBL/GenBank/DDBJ whole genome shotgun (WGS) entry which is preliminary data.</text>
</comment>
<accession>A0A1V2RA08</accession>
<name>A0A1V2RA08_9GAMM</name>
<protein>
    <submittedName>
        <fullName evidence="1">Uncharacterized protein</fullName>
    </submittedName>
</protein>
<dbReference type="AlphaFoldDB" id="A0A1V2RA08"/>
<dbReference type="EMBL" id="MPUJ01000001">
    <property type="protein sequence ID" value="ONK09026.1"/>
    <property type="molecule type" value="Genomic_DNA"/>
</dbReference>
<sequence>MDILIPGAFICFQYPDNQIQLLSPFLIKTRVDLVEPWRFTHTRKINKAKGMRLVTYLIALNTPGTPVDGIHSGGRWTEKRITQAGFASATFSHQTNNGSIMNRLIKLIANTVSDTIG</sequence>